<proteinExistence type="predicted"/>
<dbReference type="AlphaFoldDB" id="A0A0D0CCD8"/>
<dbReference type="HOGENOM" id="CLU_665807_0_0_1"/>
<gene>
    <name evidence="1" type="ORF">PAXRUDRAFT_21150</name>
</gene>
<evidence type="ECO:0000313" key="1">
    <source>
        <dbReference type="EMBL" id="KIK73163.1"/>
    </source>
</evidence>
<keyword evidence="2" id="KW-1185">Reference proteome</keyword>
<sequence length="413" mass="45648">MADPSLEEVPNYANLEFDVIREGLRRRYHENDQQAMKRLVAAWQANRETRIVAWIAQKEADLRMAEEAEEAHRLLMEEEEAKETEKKKPKMNTFTPGTLVADVFVHPPSPYALQKLSTYNFVELWYFSLAGRMDAAKFSNKSQADDTFGISRVDDHLTVHSIASVRASRSVLPDHELPFPEFLRAKNCFLEHARKADWPTENLDALAKFFWDLNPTNCALTIKVASVLTPSALPLPAHKTSLARETAPLAHLLISPGGDWPIRIRIPPSSAPPTPPKAKGAGPPVPFAWVGFHTMCETAAGEIVGMEPPPNATATPMGGLSIPRDRPSARTGSALLDAAPSIHLPSTSALAVGTPSTELNLVLRLRRTKALTPYIPEAWESWLCNSGLSHKYPTILDGLRHGFSIMPALLKKL</sequence>
<dbReference type="Proteomes" id="UP000054538">
    <property type="component" value="Unassembled WGS sequence"/>
</dbReference>
<organism evidence="1 2">
    <name type="scientific">Paxillus rubicundulus Ve08.2h10</name>
    <dbReference type="NCBI Taxonomy" id="930991"/>
    <lineage>
        <taxon>Eukaryota</taxon>
        <taxon>Fungi</taxon>
        <taxon>Dikarya</taxon>
        <taxon>Basidiomycota</taxon>
        <taxon>Agaricomycotina</taxon>
        <taxon>Agaricomycetes</taxon>
        <taxon>Agaricomycetidae</taxon>
        <taxon>Boletales</taxon>
        <taxon>Paxilineae</taxon>
        <taxon>Paxillaceae</taxon>
        <taxon>Paxillus</taxon>
    </lineage>
</organism>
<dbReference type="InParanoid" id="A0A0D0CCD8"/>
<protein>
    <submittedName>
        <fullName evidence="1">Uncharacterized protein</fullName>
    </submittedName>
</protein>
<dbReference type="EMBL" id="KN830031">
    <property type="protein sequence ID" value="KIK73163.1"/>
    <property type="molecule type" value="Genomic_DNA"/>
</dbReference>
<name>A0A0D0CCD8_9AGAM</name>
<reference evidence="1 2" key="1">
    <citation type="submission" date="2014-04" db="EMBL/GenBank/DDBJ databases">
        <authorList>
            <consortium name="DOE Joint Genome Institute"/>
            <person name="Kuo A."/>
            <person name="Kohler A."/>
            <person name="Jargeat P."/>
            <person name="Nagy L.G."/>
            <person name="Floudas D."/>
            <person name="Copeland A."/>
            <person name="Barry K.W."/>
            <person name="Cichocki N."/>
            <person name="Veneault-Fourrey C."/>
            <person name="LaButti K."/>
            <person name="Lindquist E.A."/>
            <person name="Lipzen A."/>
            <person name="Lundell T."/>
            <person name="Morin E."/>
            <person name="Murat C."/>
            <person name="Sun H."/>
            <person name="Tunlid A."/>
            <person name="Henrissat B."/>
            <person name="Grigoriev I.V."/>
            <person name="Hibbett D.S."/>
            <person name="Martin F."/>
            <person name="Nordberg H.P."/>
            <person name="Cantor M.N."/>
            <person name="Hua S.X."/>
        </authorList>
    </citation>
    <scope>NUCLEOTIDE SEQUENCE [LARGE SCALE GENOMIC DNA]</scope>
    <source>
        <strain evidence="1 2">Ve08.2h10</strain>
    </source>
</reference>
<accession>A0A0D0CCD8</accession>
<reference evidence="2" key="2">
    <citation type="submission" date="2015-01" db="EMBL/GenBank/DDBJ databases">
        <title>Evolutionary Origins and Diversification of the Mycorrhizal Mutualists.</title>
        <authorList>
            <consortium name="DOE Joint Genome Institute"/>
            <consortium name="Mycorrhizal Genomics Consortium"/>
            <person name="Kohler A."/>
            <person name="Kuo A."/>
            <person name="Nagy L.G."/>
            <person name="Floudas D."/>
            <person name="Copeland A."/>
            <person name="Barry K.W."/>
            <person name="Cichocki N."/>
            <person name="Veneault-Fourrey C."/>
            <person name="LaButti K."/>
            <person name="Lindquist E.A."/>
            <person name="Lipzen A."/>
            <person name="Lundell T."/>
            <person name="Morin E."/>
            <person name="Murat C."/>
            <person name="Riley R."/>
            <person name="Ohm R."/>
            <person name="Sun H."/>
            <person name="Tunlid A."/>
            <person name="Henrissat B."/>
            <person name="Grigoriev I.V."/>
            <person name="Hibbett D.S."/>
            <person name="Martin F."/>
        </authorList>
    </citation>
    <scope>NUCLEOTIDE SEQUENCE [LARGE SCALE GENOMIC DNA]</scope>
    <source>
        <strain evidence="2">Ve08.2h10</strain>
    </source>
</reference>
<evidence type="ECO:0000313" key="2">
    <source>
        <dbReference type="Proteomes" id="UP000054538"/>
    </source>
</evidence>
<dbReference type="OrthoDB" id="2688210at2759"/>